<evidence type="ECO:0000256" key="3">
    <source>
        <dbReference type="PROSITE-ProRule" id="PRU00339"/>
    </source>
</evidence>
<dbReference type="EMBL" id="CAJNOM010000700">
    <property type="protein sequence ID" value="CAF1545373.1"/>
    <property type="molecule type" value="Genomic_DNA"/>
</dbReference>
<reference evidence="6" key="1">
    <citation type="submission" date="2021-02" db="EMBL/GenBank/DDBJ databases">
        <authorList>
            <person name="Nowell W R."/>
        </authorList>
    </citation>
    <scope>NUCLEOTIDE SEQUENCE</scope>
</reference>
<evidence type="ECO:0000256" key="2">
    <source>
        <dbReference type="ARBA" id="ARBA00022803"/>
    </source>
</evidence>
<evidence type="ECO:0000256" key="4">
    <source>
        <dbReference type="SAM" id="MobiDB-lite"/>
    </source>
</evidence>
<dbReference type="EMBL" id="CAJNOI010000836">
    <property type="protein sequence ID" value="CAF1352395.1"/>
    <property type="molecule type" value="Genomic_DNA"/>
</dbReference>
<dbReference type="Pfam" id="PF13424">
    <property type="entry name" value="TPR_12"/>
    <property type="match status" value="1"/>
</dbReference>
<dbReference type="SUPFAM" id="SSF48452">
    <property type="entry name" value="TPR-like"/>
    <property type="match status" value="2"/>
</dbReference>
<gene>
    <name evidence="6" type="ORF">BJG266_LOCUS35028</name>
    <name evidence="7" type="ORF">QVE165_LOCUS46639</name>
</gene>
<organism evidence="6 9">
    <name type="scientific">Adineta steineri</name>
    <dbReference type="NCBI Taxonomy" id="433720"/>
    <lineage>
        <taxon>Eukaryota</taxon>
        <taxon>Metazoa</taxon>
        <taxon>Spiralia</taxon>
        <taxon>Gnathifera</taxon>
        <taxon>Rotifera</taxon>
        <taxon>Eurotatoria</taxon>
        <taxon>Bdelloidea</taxon>
        <taxon>Adinetida</taxon>
        <taxon>Adinetidae</taxon>
        <taxon>Adineta</taxon>
    </lineage>
</organism>
<evidence type="ECO:0000313" key="7">
    <source>
        <dbReference type="EMBL" id="CAF1545373.1"/>
    </source>
</evidence>
<evidence type="ECO:0000256" key="1">
    <source>
        <dbReference type="ARBA" id="ARBA00022737"/>
    </source>
</evidence>
<protein>
    <recommendedName>
        <fullName evidence="5">ADP ribosyltransferase domain-containing protein</fullName>
    </recommendedName>
</protein>
<dbReference type="SMART" id="SM00028">
    <property type="entry name" value="TPR"/>
    <property type="match status" value="4"/>
</dbReference>
<dbReference type="Proteomes" id="UP000663877">
    <property type="component" value="Unassembled WGS sequence"/>
</dbReference>
<dbReference type="OrthoDB" id="5986190at2759"/>
<feature type="domain" description="ADP ribosyltransferase" evidence="5">
    <location>
        <begin position="153"/>
        <end position="320"/>
    </location>
</feature>
<evidence type="ECO:0000259" key="5">
    <source>
        <dbReference type="Pfam" id="PF03496"/>
    </source>
</evidence>
<evidence type="ECO:0000313" key="8">
    <source>
        <dbReference type="Proteomes" id="UP000663832"/>
    </source>
</evidence>
<dbReference type="Gene3D" id="3.90.176.10">
    <property type="entry name" value="Toxin ADP-ribosyltransferase, Chain A, domain 1"/>
    <property type="match status" value="1"/>
</dbReference>
<dbReference type="PANTHER" id="PTHR45641">
    <property type="entry name" value="TETRATRICOPEPTIDE REPEAT PROTEIN (AFU_ORTHOLOGUE AFUA_6G03870)"/>
    <property type="match status" value="1"/>
</dbReference>
<dbReference type="Pfam" id="PF03496">
    <property type="entry name" value="ADPrib_exo_Tox"/>
    <property type="match status" value="1"/>
</dbReference>
<evidence type="ECO:0000313" key="6">
    <source>
        <dbReference type="EMBL" id="CAF1352395.1"/>
    </source>
</evidence>
<dbReference type="SUPFAM" id="SSF56399">
    <property type="entry name" value="ADP-ribosylation"/>
    <property type="match status" value="1"/>
</dbReference>
<dbReference type="InterPro" id="IPR019734">
    <property type="entry name" value="TPR_rpt"/>
</dbReference>
<accession>A0A815HBP9</accession>
<name>A0A815HBP9_9BILA</name>
<feature type="repeat" description="TPR" evidence="3">
    <location>
        <begin position="504"/>
        <end position="537"/>
    </location>
</feature>
<dbReference type="Gene3D" id="1.25.40.10">
    <property type="entry name" value="Tetratricopeptide repeat domain"/>
    <property type="match status" value="2"/>
</dbReference>
<dbReference type="PROSITE" id="PS50293">
    <property type="entry name" value="TPR_REGION"/>
    <property type="match status" value="2"/>
</dbReference>
<dbReference type="Proteomes" id="UP000663832">
    <property type="component" value="Unassembled WGS sequence"/>
</dbReference>
<feature type="region of interest" description="Disordered" evidence="4">
    <location>
        <begin position="573"/>
        <end position="595"/>
    </location>
</feature>
<dbReference type="PROSITE" id="PS51996">
    <property type="entry name" value="TR_MART"/>
    <property type="match status" value="1"/>
</dbReference>
<dbReference type="InterPro" id="IPR003540">
    <property type="entry name" value="ADP-ribosyltransferase"/>
</dbReference>
<keyword evidence="1" id="KW-0677">Repeat</keyword>
<keyword evidence="8" id="KW-1185">Reference proteome</keyword>
<dbReference type="PANTHER" id="PTHR45641:SF19">
    <property type="entry name" value="NEPHROCYSTIN-3"/>
    <property type="match status" value="1"/>
</dbReference>
<evidence type="ECO:0000313" key="9">
    <source>
        <dbReference type="Proteomes" id="UP000663877"/>
    </source>
</evidence>
<dbReference type="GO" id="GO:0005576">
    <property type="term" value="C:extracellular region"/>
    <property type="evidence" value="ECO:0007669"/>
    <property type="project" value="InterPro"/>
</dbReference>
<keyword evidence="2 3" id="KW-0802">TPR repeat</keyword>
<dbReference type="AlphaFoldDB" id="A0A815HBP9"/>
<comment type="caution">
    <text evidence="6">The sequence shown here is derived from an EMBL/GenBank/DDBJ whole genome shotgun (WGS) entry which is preliminary data.</text>
</comment>
<sequence>MSACAATVANTTSANASPPLSRNLEGVRLIWFDRTIDRTDDTKRTIEKLHKVSDYVALFTDWEEYSRENAAFVEKQLETFSFFDQHPEKSIRNLSKQSAEFLWFQIFKDVIMRMPHDSHAKRQMVQFCKNYYYGDHEQQLFIEEFEQDYRPDNSIKWYTKETFLYKLVNKALRTEDIEHLHIFRFFISDLSLSLSAEYEKIRSNKDTIILYRGQKMDPIELLSLQENHGNLIAANGFLSASRSEQLAIEFAIKPTKRSNVLSVLYEIECNVKSTIFADVAQFSDYPKESEVLFDFGSTFRFISVTEDKQSKLWKIKMNATDEGAAVMKEYIELYRKDESEISIEMIFGKLLLEMGKYDQSIKHFQTLLNDSAHKEHKAWIYNLIGAGYHCKYELEKAFENYRHCFLMIATSVPLPVHQSIRPLANMGLINHQRKDYNGAMDTYSKVLEIAEICYGKYHLKTTKILTNIGSIYVELKQYERALKTYKNVLEIQQKDLLTNHIDIAMTLNNIGVVYHKLGQKDRALEYYRKSLAMKQILLPPEHKDIRLTKNNIEDMNEPRYQFALHFGSAEDKMPSSYDADTTNKPSESILHDIDT</sequence>
<dbReference type="InterPro" id="IPR011990">
    <property type="entry name" value="TPR-like_helical_dom_sf"/>
</dbReference>
<dbReference type="PROSITE" id="PS50005">
    <property type="entry name" value="TPR"/>
    <property type="match status" value="2"/>
</dbReference>
<proteinExistence type="predicted"/>
<feature type="repeat" description="TPR" evidence="3">
    <location>
        <begin position="462"/>
        <end position="495"/>
    </location>
</feature>